<name>A0A268AFM5_9BACI</name>
<dbReference type="Pfam" id="PF01934">
    <property type="entry name" value="HepT-like"/>
    <property type="match status" value="1"/>
</dbReference>
<keyword evidence="1" id="KW-1277">Toxin-antitoxin system</keyword>
<reference evidence="5 6" key="1">
    <citation type="submission" date="2017-07" db="EMBL/GenBank/DDBJ databases">
        <title>Isolation and whole genome analysis of endospore-forming bacteria from heroin.</title>
        <authorList>
            <person name="Kalinowski J."/>
            <person name="Ahrens B."/>
            <person name="Al-Dilaimi A."/>
            <person name="Winkler A."/>
            <person name="Wibberg D."/>
            <person name="Schleenbecker U."/>
            <person name="Ruckert C."/>
            <person name="Wolfel R."/>
            <person name="Grass G."/>
        </authorList>
    </citation>
    <scope>NUCLEOTIDE SEQUENCE [LARGE SCALE GENOMIC DNA]</scope>
    <source>
        <strain evidence="5 6">7528</strain>
    </source>
</reference>
<proteinExistence type="inferred from homology"/>
<sequence length="150" mass="16954">MYFVDKRKIEAILTYMEELLAEEMPHSAGLIGKLAAERRAQLLIEGILDTGNSVIDGFIMRDPGSYDDIIDILADEKVIAEDTAPAFKEVIALRKMLTAEYQQVDHQRLADTMEKHHGLLGHFVEWVRAYLVDETRTASAFARSSQDESI</sequence>
<evidence type="ECO:0000256" key="2">
    <source>
        <dbReference type="ARBA" id="ARBA00022722"/>
    </source>
</evidence>
<dbReference type="InterPro" id="IPR052379">
    <property type="entry name" value="Type_VII_TA_RNase"/>
</dbReference>
<dbReference type="EMBL" id="NPBV01000002">
    <property type="protein sequence ID" value="PAD22924.1"/>
    <property type="molecule type" value="Genomic_DNA"/>
</dbReference>
<protein>
    <recommendedName>
        <fullName evidence="7">DUF86 domain-containing protein</fullName>
    </recommendedName>
</protein>
<comment type="similarity">
    <text evidence="4">Belongs to the HepT RNase toxin family.</text>
</comment>
<dbReference type="RefSeq" id="WP_095229436.1">
    <property type="nucleotide sequence ID" value="NZ_NPBD01000007.1"/>
</dbReference>
<comment type="caution">
    <text evidence="5">The sequence shown here is derived from an EMBL/GenBank/DDBJ whole genome shotgun (WGS) entry which is preliminary data.</text>
</comment>
<evidence type="ECO:0008006" key="7">
    <source>
        <dbReference type="Google" id="ProtNLM"/>
    </source>
</evidence>
<dbReference type="PANTHER" id="PTHR33397:SF5">
    <property type="entry name" value="RNASE YUTE-RELATED"/>
    <property type="match status" value="1"/>
</dbReference>
<dbReference type="PANTHER" id="PTHR33397">
    <property type="entry name" value="UPF0331 PROTEIN YUTE"/>
    <property type="match status" value="1"/>
</dbReference>
<evidence type="ECO:0000256" key="4">
    <source>
        <dbReference type="ARBA" id="ARBA00024207"/>
    </source>
</evidence>
<organism evidence="5 6">
    <name type="scientific">Terribacillus saccharophilus</name>
    <dbReference type="NCBI Taxonomy" id="361277"/>
    <lineage>
        <taxon>Bacteria</taxon>
        <taxon>Bacillati</taxon>
        <taxon>Bacillota</taxon>
        <taxon>Bacilli</taxon>
        <taxon>Bacillales</taxon>
        <taxon>Bacillaceae</taxon>
        <taxon>Terribacillus</taxon>
    </lineage>
</organism>
<dbReference type="AlphaFoldDB" id="A0A268AFM5"/>
<evidence type="ECO:0000256" key="3">
    <source>
        <dbReference type="ARBA" id="ARBA00022801"/>
    </source>
</evidence>
<dbReference type="GO" id="GO:0110001">
    <property type="term" value="C:toxin-antitoxin complex"/>
    <property type="evidence" value="ECO:0007669"/>
    <property type="project" value="InterPro"/>
</dbReference>
<dbReference type="Gene3D" id="1.20.120.580">
    <property type="entry name" value="bsu32300-like"/>
    <property type="match status" value="1"/>
</dbReference>
<dbReference type="InterPro" id="IPR008201">
    <property type="entry name" value="HepT-like"/>
</dbReference>
<gene>
    <name evidence="5" type="ORF">CHH64_04265</name>
</gene>
<dbReference type="Proteomes" id="UP000216013">
    <property type="component" value="Unassembled WGS sequence"/>
</dbReference>
<keyword evidence="3" id="KW-0378">Hydrolase</keyword>
<accession>A0A268AFM5</accession>
<evidence type="ECO:0000256" key="1">
    <source>
        <dbReference type="ARBA" id="ARBA00022649"/>
    </source>
</evidence>
<dbReference type="GO" id="GO:0016787">
    <property type="term" value="F:hydrolase activity"/>
    <property type="evidence" value="ECO:0007669"/>
    <property type="project" value="UniProtKB-KW"/>
</dbReference>
<keyword evidence="2" id="KW-0540">Nuclease</keyword>
<evidence type="ECO:0000313" key="6">
    <source>
        <dbReference type="Proteomes" id="UP000216013"/>
    </source>
</evidence>
<evidence type="ECO:0000313" key="5">
    <source>
        <dbReference type="EMBL" id="PAD22924.1"/>
    </source>
</evidence>
<dbReference type="GO" id="GO:0004540">
    <property type="term" value="F:RNA nuclease activity"/>
    <property type="evidence" value="ECO:0007669"/>
    <property type="project" value="InterPro"/>
</dbReference>
<dbReference type="OrthoDB" id="2375467at2"/>
<dbReference type="InterPro" id="IPR037038">
    <property type="entry name" value="HepT-like_sf"/>
</dbReference>